<dbReference type="GO" id="GO:0016706">
    <property type="term" value="F:2-oxoglutarate-dependent dioxygenase activity"/>
    <property type="evidence" value="ECO:0007669"/>
    <property type="project" value="UniProtKB-ARBA"/>
</dbReference>
<evidence type="ECO:0000313" key="3">
    <source>
        <dbReference type="EMBL" id="SEN11998.1"/>
    </source>
</evidence>
<sequence>MNRASDFEHQGFLVLPRFVTAGACDALKQRAETLVDGFQPETRSIFSTDEQRRTSDAYFLSSGDQIRFFFEEDAFLPDGSLRQAQAQSINKIGHALHDLDPLFDRFSRTPALAGLAAELGLQRPLLLQSMYIFKQPHIGGEVTSHQDAAFLYTEPSTCLGFWFALEDATLENGCLWAQPGGHRQGLKRRFVRAPEGGTVFRTLDATPLSEEGMVPLEVEKGTLVVLHGLLPHRSGANTSSRSRHAYSLHLIDGTATYPEDNWLRRSPALPPRGF</sequence>
<gene>
    <name evidence="3" type="ORF">SAMN05444354_13135</name>
</gene>
<dbReference type="Pfam" id="PF05721">
    <property type="entry name" value="PhyH"/>
    <property type="match status" value="1"/>
</dbReference>
<dbReference type="Proteomes" id="UP000182719">
    <property type="component" value="Unassembled WGS sequence"/>
</dbReference>
<evidence type="ECO:0000313" key="4">
    <source>
        <dbReference type="Proteomes" id="UP000182719"/>
    </source>
</evidence>
<dbReference type="RefSeq" id="WP_075011003.1">
    <property type="nucleotide sequence ID" value="NZ_FOAP01000031.1"/>
</dbReference>
<reference evidence="4" key="1">
    <citation type="submission" date="2016-10" db="EMBL/GenBank/DDBJ databases">
        <authorList>
            <person name="Varghese N."/>
            <person name="Submissions S."/>
        </authorList>
    </citation>
    <scope>NUCLEOTIDE SEQUENCE [LARGE SCALE GENOMIC DNA]</scope>
    <source>
        <strain evidence="4">DSM 17044</strain>
    </source>
</reference>
<name>A0A1H8DZN4_STIAU</name>
<dbReference type="SUPFAM" id="SSF51197">
    <property type="entry name" value="Clavaminate synthase-like"/>
    <property type="match status" value="1"/>
</dbReference>
<accession>A0A1H8DZN4</accession>
<dbReference type="AlphaFoldDB" id="A0A1H8DZN4"/>
<dbReference type="EMBL" id="FOAP01000031">
    <property type="protein sequence ID" value="SEN11998.1"/>
    <property type="molecule type" value="Genomic_DNA"/>
</dbReference>
<dbReference type="PANTHER" id="PTHR20883">
    <property type="entry name" value="PHYTANOYL-COA DIOXYGENASE DOMAIN CONTAINING 1"/>
    <property type="match status" value="1"/>
</dbReference>
<evidence type="ECO:0000256" key="1">
    <source>
        <dbReference type="ARBA" id="ARBA00022723"/>
    </source>
</evidence>
<keyword evidence="2" id="KW-0408">Iron</keyword>
<dbReference type="Gene3D" id="2.60.120.620">
    <property type="entry name" value="q2cbj1_9rhob like domain"/>
    <property type="match status" value="1"/>
</dbReference>
<dbReference type="GO" id="GO:0005506">
    <property type="term" value="F:iron ion binding"/>
    <property type="evidence" value="ECO:0007669"/>
    <property type="project" value="UniProtKB-ARBA"/>
</dbReference>
<protein>
    <submittedName>
        <fullName evidence="3">Phytanoyl-CoA hydroxylase</fullName>
    </submittedName>
</protein>
<keyword evidence="4" id="KW-1185">Reference proteome</keyword>
<dbReference type="InterPro" id="IPR008775">
    <property type="entry name" value="Phytyl_CoA_dOase-like"/>
</dbReference>
<dbReference type="PANTHER" id="PTHR20883:SF15">
    <property type="entry name" value="PHYTANOYL-COA DIOXYGENASE DOMAIN-CONTAINING PROTEIN 1"/>
    <property type="match status" value="1"/>
</dbReference>
<keyword evidence="1" id="KW-0479">Metal-binding</keyword>
<dbReference type="OrthoDB" id="9791262at2"/>
<organism evidence="3 4">
    <name type="scientific">Stigmatella aurantiaca</name>
    <dbReference type="NCBI Taxonomy" id="41"/>
    <lineage>
        <taxon>Bacteria</taxon>
        <taxon>Pseudomonadati</taxon>
        <taxon>Myxococcota</taxon>
        <taxon>Myxococcia</taxon>
        <taxon>Myxococcales</taxon>
        <taxon>Cystobacterineae</taxon>
        <taxon>Archangiaceae</taxon>
        <taxon>Stigmatella</taxon>
    </lineage>
</organism>
<proteinExistence type="predicted"/>
<evidence type="ECO:0000256" key="2">
    <source>
        <dbReference type="ARBA" id="ARBA00023004"/>
    </source>
</evidence>